<protein>
    <submittedName>
        <fullName evidence="1">Uncharacterized protein</fullName>
    </submittedName>
</protein>
<dbReference type="EMBL" id="JAWQEG010000074">
    <property type="protein sequence ID" value="KAK3895000.1"/>
    <property type="molecule type" value="Genomic_DNA"/>
</dbReference>
<keyword evidence="2" id="KW-1185">Reference proteome</keyword>
<sequence>MWEFRERTAGHLTCGGVTIGGPPFYNLTITGQCYGDADDDGLHLYVNQPSVRPILPVHGLVETARRDLQGHKEKNVTLWTARIRPQHLDLAISCPLLNVLPYTGPGAAGLWEGFIPLSRAPGDLLTYRCLGKYSRPGGGGPQEGQVHCQQTDIGPRWNGTLALPCQLTCPANYQLSLDHTTCYLASSDTSPHGVTSASLM</sequence>
<name>A0AAE1L628_PETCI</name>
<dbReference type="AlphaFoldDB" id="A0AAE1L628"/>
<accession>A0AAE1L628</accession>
<reference evidence="1" key="1">
    <citation type="submission" date="2023-10" db="EMBL/GenBank/DDBJ databases">
        <title>Genome assemblies of two species of porcelain crab, Petrolisthes cinctipes and Petrolisthes manimaculis (Anomura: Porcellanidae).</title>
        <authorList>
            <person name="Angst P."/>
        </authorList>
    </citation>
    <scope>NUCLEOTIDE SEQUENCE</scope>
    <source>
        <strain evidence="1">PB745_01</strain>
        <tissue evidence="1">Gill</tissue>
    </source>
</reference>
<comment type="caution">
    <text evidence="1">The sequence shown here is derived from an EMBL/GenBank/DDBJ whole genome shotgun (WGS) entry which is preliminary data.</text>
</comment>
<gene>
    <name evidence="1" type="ORF">Pcinc_001293</name>
</gene>
<evidence type="ECO:0000313" key="1">
    <source>
        <dbReference type="EMBL" id="KAK3895000.1"/>
    </source>
</evidence>
<dbReference type="Proteomes" id="UP001286313">
    <property type="component" value="Unassembled WGS sequence"/>
</dbReference>
<organism evidence="1 2">
    <name type="scientific">Petrolisthes cinctipes</name>
    <name type="common">Flat porcelain crab</name>
    <dbReference type="NCBI Taxonomy" id="88211"/>
    <lineage>
        <taxon>Eukaryota</taxon>
        <taxon>Metazoa</taxon>
        <taxon>Ecdysozoa</taxon>
        <taxon>Arthropoda</taxon>
        <taxon>Crustacea</taxon>
        <taxon>Multicrustacea</taxon>
        <taxon>Malacostraca</taxon>
        <taxon>Eumalacostraca</taxon>
        <taxon>Eucarida</taxon>
        <taxon>Decapoda</taxon>
        <taxon>Pleocyemata</taxon>
        <taxon>Anomura</taxon>
        <taxon>Galatheoidea</taxon>
        <taxon>Porcellanidae</taxon>
        <taxon>Petrolisthes</taxon>
    </lineage>
</organism>
<proteinExistence type="predicted"/>
<evidence type="ECO:0000313" key="2">
    <source>
        <dbReference type="Proteomes" id="UP001286313"/>
    </source>
</evidence>